<dbReference type="RefSeq" id="WP_013240113.1">
    <property type="nucleotide sequence ID" value="NZ_LITQ01000019.1"/>
</dbReference>
<dbReference type="Pfam" id="PF12724">
    <property type="entry name" value="Flavodoxin_5"/>
    <property type="match status" value="1"/>
</dbReference>
<name>A0A166SNT7_9CLOT</name>
<proteinExistence type="predicted"/>
<dbReference type="GO" id="GO:0016651">
    <property type="term" value="F:oxidoreductase activity, acting on NAD(P)H"/>
    <property type="evidence" value="ECO:0007669"/>
    <property type="project" value="UniProtKB-ARBA"/>
</dbReference>
<dbReference type="InterPro" id="IPR026816">
    <property type="entry name" value="Flavodoxin_dom"/>
</dbReference>
<dbReference type="InterPro" id="IPR008254">
    <property type="entry name" value="Flavodoxin/NO_synth"/>
</dbReference>
<keyword evidence="1" id="KW-1133">Transmembrane helix</keyword>
<dbReference type="Proteomes" id="UP000093694">
    <property type="component" value="Unassembled WGS sequence"/>
</dbReference>
<evidence type="ECO:0000259" key="2">
    <source>
        <dbReference type="PROSITE" id="PS50902"/>
    </source>
</evidence>
<evidence type="ECO:0000313" key="5">
    <source>
        <dbReference type="Proteomes" id="UP000077384"/>
    </source>
</evidence>
<dbReference type="PATRIC" id="fig|1705578.3.peg.1261"/>
<dbReference type="SUPFAM" id="SSF52218">
    <property type="entry name" value="Flavoproteins"/>
    <property type="match status" value="1"/>
</dbReference>
<dbReference type="AlphaFoldDB" id="A0A166SNT7"/>
<feature type="domain" description="Flavodoxin-like" evidence="2">
    <location>
        <begin position="51"/>
        <end position="180"/>
    </location>
</feature>
<dbReference type="PANTHER" id="PTHR39201:SF1">
    <property type="entry name" value="FLAVODOXIN-LIKE DOMAIN-CONTAINING PROTEIN"/>
    <property type="match status" value="1"/>
</dbReference>
<accession>A0A166SNT7</accession>
<evidence type="ECO:0000313" key="4">
    <source>
        <dbReference type="EMBL" id="OBR91509.1"/>
    </source>
</evidence>
<keyword evidence="1" id="KW-0812">Transmembrane</keyword>
<organism evidence="3 5">
    <name type="scientific">Clostridium coskatii</name>
    <dbReference type="NCBI Taxonomy" id="1705578"/>
    <lineage>
        <taxon>Bacteria</taxon>
        <taxon>Bacillati</taxon>
        <taxon>Bacillota</taxon>
        <taxon>Clostridia</taxon>
        <taxon>Eubacteriales</taxon>
        <taxon>Clostridiaceae</taxon>
        <taxon>Clostridium</taxon>
    </lineage>
</organism>
<dbReference type="EMBL" id="LROR01000070">
    <property type="protein sequence ID" value="OBR91509.1"/>
    <property type="molecule type" value="Genomic_DNA"/>
</dbReference>
<evidence type="ECO:0000256" key="1">
    <source>
        <dbReference type="SAM" id="Phobius"/>
    </source>
</evidence>
<reference evidence="3 5" key="1">
    <citation type="journal article" date="2015" name="Biotechnol. Bioeng.">
        <title>Genome sequence and phenotypic characterization of Caulobacter segnis.</title>
        <authorList>
            <person name="Patel S."/>
            <person name="Fletcher B."/>
            <person name="Scott D.C."/>
            <person name="Ely B."/>
        </authorList>
    </citation>
    <scope>NUCLEOTIDE SEQUENCE [LARGE SCALE GENOMIC DNA]</scope>
    <source>
        <strain evidence="3 5">PS02</strain>
    </source>
</reference>
<dbReference type="EMBL" id="LITQ01000019">
    <property type="protein sequence ID" value="OAA92580.1"/>
    <property type="molecule type" value="Genomic_DNA"/>
</dbReference>
<dbReference type="GO" id="GO:0010181">
    <property type="term" value="F:FMN binding"/>
    <property type="evidence" value="ECO:0007669"/>
    <property type="project" value="InterPro"/>
</dbReference>
<comment type="caution">
    <text evidence="3">The sequence shown here is derived from an EMBL/GenBank/DDBJ whole genome shotgun (WGS) entry which is preliminary data.</text>
</comment>
<dbReference type="PANTHER" id="PTHR39201">
    <property type="entry name" value="EXPORTED PROTEIN-RELATED"/>
    <property type="match status" value="1"/>
</dbReference>
<dbReference type="PROSITE" id="PS50902">
    <property type="entry name" value="FLAVODOXIN_LIKE"/>
    <property type="match status" value="1"/>
</dbReference>
<evidence type="ECO:0000313" key="6">
    <source>
        <dbReference type="Proteomes" id="UP000093694"/>
    </source>
</evidence>
<feature type="transmembrane region" description="Helical" evidence="1">
    <location>
        <begin position="7"/>
        <end position="27"/>
    </location>
</feature>
<sequence>MKRVLQVVLILLVVIIVGTILFFKWVVNANSIVHKSDERKLLLSSSSKKALVIYQPSRTKLTSTMASSIAETLQKSGYEVTINYPSQELNYDISKYDVLVFGTPIYVGKYSTVLESYMKAIKDFSNKRVMIFSTGGDNKVTKEIDPLVQLAKGADKVEGIKLLKGQTTKAADAIKNLTGE</sequence>
<dbReference type="Gene3D" id="3.40.50.360">
    <property type="match status" value="1"/>
</dbReference>
<dbReference type="Proteomes" id="UP000077384">
    <property type="component" value="Unassembled WGS sequence"/>
</dbReference>
<keyword evidence="1" id="KW-0472">Membrane</keyword>
<reference evidence="4 6" key="2">
    <citation type="journal article" date="2016" name="Front. Microbiol.">
        <title>Industrial Acetogenic Biocatalysts: A Comparative Metabolic and Genomic Analysis.</title>
        <authorList>
            <person name="Bengelsdorf F."/>
            <person name="Poehlein A."/>
            <person name="Sonja S."/>
            <person name="Erz C."/>
            <person name="Hummel T."/>
            <person name="Hoffmeister S."/>
            <person name="Daniel R."/>
            <person name="Durre P."/>
        </authorList>
    </citation>
    <scope>NUCLEOTIDE SEQUENCE [LARGE SCALE GENOMIC DNA]</scope>
    <source>
        <strain evidence="4 6">PTA-10522</strain>
    </source>
</reference>
<keyword evidence="6" id="KW-1185">Reference proteome</keyword>
<protein>
    <submittedName>
        <fullName evidence="3">Flavodoxin</fullName>
    </submittedName>
</protein>
<dbReference type="InterPro" id="IPR029039">
    <property type="entry name" value="Flavoprotein-like_sf"/>
</dbReference>
<evidence type="ECO:0000313" key="3">
    <source>
        <dbReference type="EMBL" id="OAA92580.1"/>
    </source>
</evidence>
<gene>
    <name evidence="4" type="ORF">CLCOS_34290</name>
    <name evidence="3" type="ORF">WX73_00876</name>
</gene>